<reference evidence="2" key="1">
    <citation type="journal article" date="2020" name="Stud. Mycol.">
        <title>101 Dothideomycetes genomes: a test case for predicting lifestyles and emergence of pathogens.</title>
        <authorList>
            <person name="Haridas S."/>
            <person name="Albert R."/>
            <person name="Binder M."/>
            <person name="Bloem J."/>
            <person name="Labutti K."/>
            <person name="Salamov A."/>
            <person name="Andreopoulos B."/>
            <person name="Baker S."/>
            <person name="Barry K."/>
            <person name="Bills G."/>
            <person name="Bluhm B."/>
            <person name="Cannon C."/>
            <person name="Castanera R."/>
            <person name="Culley D."/>
            <person name="Daum C."/>
            <person name="Ezra D."/>
            <person name="Gonzalez J."/>
            <person name="Henrissat B."/>
            <person name="Kuo A."/>
            <person name="Liang C."/>
            <person name="Lipzen A."/>
            <person name="Lutzoni F."/>
            <person name="Magnuson J."/>
            <person name="Mondo S."/>
            <person name="Nolan M."/>
            <person name="Ohm R."/>
            <person name="Pangilinan J."/>
            <person name="Park H.-J."/>
            <person name="Ramirez L."/>
            <person name="Alfaro M."/>
            <person name="Sun H."/>
            <person name="Tritt A."/>
            <person name="Yoshinaga Y."/>
            <person name="Zwiers L.-H."/>
            <person name="Turgeon B."/>
            <person name="Goodwin S."/>
            <person name="Spatafora J."/>
            <person name="Crous P."/>
            <person name="Grigoriev I."/>
        </authorList>
    </citation>
    <scope>NUCLEOTIDE SEQUENCE</scope>
    <source>
        <strain evidence="2">CBS 113389</strain>
    </source>
</reference>
<dbReference type="OrthoDB" id="2951834at2759"/>
<dbReference type="PANTHER" id="PTHR42085:SF1">
    <property type="entry name" value="F-BOX DOMAIN-CONTAINING PROTEIN"/>
    <property type="match status" value="1"/>
</dbReference>
<sequence length="253" mass="29457">MLSIHAQTAEPLPQYIARKTQKFLHPHLPSVKRTIYEAGRTTRSTANSTAPFFRLPTELRNAIYLQLLPRNREVKRSRHPRAQPRLPALLQVCQQMRAETYPIFFAANSVFMTLQHLTQHPRSPLLMRSTLNLLPDKPGTDLWRSVRIECSSRCFHADGFAVLSNIDIFIDRAAQTIRCQPRAAAHYLRPCCQRAQKEFGAKLLKELQAREFHIGRKRLRKEDFVRLAKRMDESRGDWPKSGKRVIPQRFVRL</sequence>
<organism evidence="2 3">
    <name type="scientific">Neohortaea acidophila</name>
    <dbReference type="NCBI Taxonomy" id="245834"/>
    <lineage>
        <taxon>Eukaryota</taxon>
        <taxon>Fungi</taxon>
        <taxon>Dikarya</taxon>
        <taxon>Ascomycota</taxon>
        <taxon>Pezizomycotina</taxon>
        <taxon>Dothideomycetes</taxon>
        <taxon>Dothideomycetidae</taxon>
        <taxon>Mycosphaerellales</taxon>
        <taxon>Teratosphaeriaceae</taxon>
        <taxon>Neohortaea</taxon>
    </lineage>
</organism>
<dbReference type="Pfam" id="PF20150">
    <property type="entry name" value="2EXR"/>
    <property type="match status" value="1"/>
</dbReference>
<protein>
    <recommendedName>
        <fullName evidence="1">2EXR domain-containing protein</fullName>
    </recommendedName>
</protein>
<proteinExistence type="predicted"/>
<name>A0A6A6Q227_9PEZI</name>
<dbReference type="GeneID" id="54473645"/>
<dbReference type="InterPro" id="IPR045518">
    <property type="entry name" value="2EXR"/>
</dbReference>
<evidence type="ECO:0000313" key="3">
    <source>
        <dbReference type="Proteomes" id="UP000799767"/>
    </source>
</evidence>
<evidence type="ECO:0000259" key="1">
    <source>
        <dbReference type="Pfam" id="PF20150"/>
    </source>
</evidence>
<accession>A0A6A6Q227</accession>
<dbReference type="RefSeq" id="XP_033592901.1">
    <property type="nucleotide sequence ID" value="XM_033732643.1"/>
</dbReference>
<dbReference type="EMBL" id="MU001632">
    <property type="protein sequence ID" value="KAF2486332.1"/>
    <property type="molecule type" value="Genomic_DNA"/>
</dbReference>
<dbReference type="InterPro" id="IPR038883">
    <property type="entry name" value="AN11006-like"/>
</dbReference>
<dbReference type="PANTHER" id="PTHR42085">
    <property type="entry name" value="F-BOX DOMAIN-CONTAINING PROTEIN"/>
    <property type="match status" value="1"/>
</dbReference>
<feature type="domain" description="2EXR" evidence="1">
    <location>
        <begin position="51"/>
        <end position="108"/>
    </location>
</feature>
<dbReference type="Proteomes" id="UP000799767">
    <property type="component" value="Unassembled WGS sequence"/>
</dbReference>
<gene>
    <name evidence="2" type="ORF">BDY17DRAFT_291280</name>
</gene>
<evidence type="ECO:0000313" key="2">
    <source>
        <dbReference type="EMBL" id="KAF2486332.1"/>
    </source>
</evidence>
<keyword evidence="3" id="KW-1185">Reference proteome</keyword>
<dbReference type="AlphaFoldDB" id="A0A6A6Q227"/>